<dbReference type="InterPro" id="IPR007344">
    <property type="entry name" value="GrpB/CoaE"/>
</dbReference>
<dbReference type="Proteomes" id="UP000001877">
    <property type="component" value="Chromosome"/>
</dbReference>
<dbReference type="HOGENOM" id="CLU_3077476_0_0_9"/>
<dbReference type="InterPro" id="IPR043519">
    <property type="entry name" value="NT_sf"/>
</dbReference>
<evidence type="ECO:0000313" key="1">
    <source>
        <dbReference type="EMBL" id="BAH45134.1"/>
    </source>
</evidence>
<dbReference type="KEGG" id="bbe:BBR47_41570"/>
<organism evidence="1 2">
    <name type="scientific">Brevibacillus brevis (strain 47 / JCM 6285 / NBRC 100599)</name>
    <dbReference type="NCBI Taxonomy" id="358681"/>
    <lineage>
        <taxon>Bacteria</taxon>
        <taxon>Bacillati</taxon>
        <taxon>Bacillota</taxon>
        <taxon>Bacilli</taxon>
        <taxon>Bacillales</taxon>
        <taxon>Paenibacillaceae</taxon>
        <taxon>Brevibacillus</taxon>
    </lineage>
</organism>
<dbReference type="STRING" id="358681.BBR47_41570"/>
<proteinExistence type="predicted"/>
<reference evidence="1 2" key="1">
    <citation type="submission" date="2005-03" db="EMBL/GenBank/DDBJ databases">
        <title>Brevibacillus brevis strain 47, complete genome.</title>
        <authorList>
            <person name="Hosoyama A."/>
            <person name="Yamada R."/>
            <person name="Hongo Y."/>
            <person name="Terui Y."/>
            <person name="Ankai A."/>
            <person name="Masuyama W."/>
            <person name="Sekiguchi M."/>
            <person name="Takeda T."/>
            <person name="Asano K."/>
            <person name="Ohji S."/>
            <person name="Ichikawa N."/>
            <person name="Narita S."/>
            <person name="Aoki N."/>
            <person name="Miura H."/>
            <person name="Matsushita S."/>
            <person name="Sekigawa T."/>
            <person name="Yamagata H."/>
            <person name="Yoshikawa H."/>
            <person name="Udaka S."/>
            <person name="Tanikawa S."/>
            <person name="Fujita N."/>
        </authorList>
    </citation>
    <scope>NUCLEOTIDE SEQUENCE [LARGE SCALE GENOMIC DNA]</scope>
    <source>
        <strain evidence="2">47 / JCM 6285 / NBRC 100599</strain>
    </source>
</reference>
<dbReference type="SUPFAM" id="SSF81301">
    <property type="entry name" value="Nucleotidyltransferase"/>
    <property type="match status" value="1"/>
</dbReference>
<name>C0ZHL0_BREBN</name>
<dbReference type="eggNOG" id="COG2320">
    <property type="taxonomic scope" value="Bacteria"/>
</dbReference>
<gene>
    <name evidence="1" type="ordered locus">BBR47_41570</name>
</gene>
<keyword evidence="2" id="KW-1185">Reference proteome</keyword>
<dbReference type="AlphaFoldDB" id="C0ZHL0"/>
<dbReference type="EMBL" id="AP008955">
    <property type="protein sequence ID" value="BAH45134.1"/>
    <property type="molecule type" value="Genomic_DNA"/>
</dbReference>
<protein>
    <submittedName>
        <fullName evidence="1">Uncharacterized protein</fullName>
    </submittedName>
</protein>
<dbReference type="Pfam" id="PF04229">
    <property type="entry name" value="GrpB"/>
    <property type="match status" value="1"/>
</dbReference>
<evidence type="ECO:0000313" key="2">
    <source>
        <dbReference type="Proteomes" id="UP000001877"/>
    </source>
</evidence>
<sequence>MRAHKEEAFRYGEFKKQIVQKGALTLLDYSNQKNEFVREVLARVKAWQKANT</sequence>
<dbReference type="Gene3D" id="3.30.460.10">
    <property type="entry name" value="Beta Polymerase, domain 2"/>
    <property type="match status" value="1"/>
</dbReference>
<accession>C0ZHL0</accession>